<feature type="transmembrane region" description="Helical" evidence="1">
    <location>
        <begin position="20"/>
        <end position="41"/>
    </location>
</feature>
<name>A0A7H1KNE0_9EURY</name>
<dbReference type="InterPro" id="IPR000601">
    <property type="entry name" value="PKD_dom"/>
</dbReference>
<dbReference type="PANTHER" id="PTHR38138:SF1">
    <property type="entry name" value="ARCHAEAL TYPE IV PILIN N-TERMINAL DOMAIN-CONTAINING PROTEIN"/>
    <property type="match status" value="1"/>
</dbReference>
<dbReference type="SMART" id="SM00089">
    <property type="entry name" value="PKD"/>
    <property type="match status" value="2"/>
</dbReference>
<keyword evidence="1" id="KW-0472">Membrane</keyword>
<keyword evidence="1" id="KW-1133">Transmembrane helix</keyword>
<sequence>MNKHRITSDERAVSGLVGEVLLIGIVIVAIGLIAVSVYSYLNKGSDTPHIEVDGVANIGTNEIHIKHQGGDSIECENLRVLVNVNGTLLDPYDDDSPDRWGLRDKGIGNFDRWALGSILVLDTMPEVNITDDDEIRVTIVSLSASRVVVSGEVFGGLFGNASINMIPIADAGDDLTDGLCENTTWAEVWVWFNGSGSYDPDNPTGGIYRGIVSWHWDFGDDNESDVLDEPYVWHNYSADGNYTVTLTVTDVDGATDTDTCIVTIRPPEPLSADAGPDQWVGLRAEVRFDGSGSTGCIKEWQWEFGDGDDETVNASTTTHVYSEEGNYTVNLTVVEDHSNKTANDTATVHVVENGFKIVNPADGAWVSGTELIEAHVIGMEGSDHTDFSIRSVPGETNYSMDETDDSGEVVTLNTTSYTCDWNTIDRGCGNYTINATAYNAGGTEMGTDQITVCVCNIPGLVGFWRFDDGTGSRAANDSSCNRNHGVIHGSPAWIAYDTLYNNTLYALRFNGSSDYVEVANSTSLAMTNKTTIDAWVNSSDAGEQYILAKGDMVFELGGEGDEVVGQNVSNLSWLPGFCGNLKRAQTFNLADDATLNEVRVYINKTDDWAAGDVKVRICTDNGTQPGTEITNATISAAGVNTVYAWHNTSFDCTLTGGTTYWLVLESDRNNWYDYHWGAGSNSTYPGYYPDGKAWYYNGSSWLTDGPGGVWGVDMTFELSATPVPSTYTDRISMPDPDNFKFLIYYNDLNVTAVNWSESGLKMILIADDNYDEIQKVRNAGVDVYFYIELGIDYCTTLNKSAWEQGVKDFISNHPYVDGFVLDDLDSDYWNGSSAYWNNASMCSGCSIDDFNDRLTRINEHVHSNETPNQKTIANGVRYYANHNGSDYYMWESFMSTYNFSVYHYDDFFNGTAPSGYMWSDDPTVWINGVKKYEYLNASGVLNKTLAHCYGPPDGDTRSIYGYIASRVLGLKGFSYADSGNFATEPLRIAEGLKWDLGTRMNYSVDADAGNLSGRFTNGAVVDCVNQTVASNNAIYTTDLISDPLTAHLLDSSSRVTGLDFCLIRGQVDFMHGVLRSSSDLTEWGPGYHLLNATLDAESGTAALYINHTLAAERTFPNGLPFDFTGSNLIIGTNNAGAYGFFNGSIEEVLIYDS</sequence>
<dbReference type="CDD" id="cd00146">
    <property type="entry name" value="PKD"/>
    <property type="match status" value="2"/>
</dbReference>
<dbReference type="NCBIfam" id="NF041539">
    <property type="entry name" value="choice_anch_R"/>
    <property type="match status" value="1"/>
</dbReference>
<dbReference type="PROSITE" id="PS50093">
    <property type="entry name" value="PKD"/>
    <property type="match status" value="2"/>
</dbReference>
<dbReference type="InterPro" id="IPR013320">
    <property type="entry name" value="ConA-like_dom_sf"/>
</dbReference>
<accession>A0A7H1KNE0</accession>
<organism evidence="3">
    <name type="scientific">uncultured Methanosarcinales archaeon</name>
    <dbReference type="NCBI Taxonomy" id="183757"/>
    <lineage>
        <taxon>Archaea</taxon>
        <taxon>Methanobacteriati</taxon>
        <taxon>Methanobacteriota</taxon>
        <taxon>Stenosarchaea group</taxon>
        <taxon>Methanomicrobia</taxon>
        <taxon>Methanosarcinales</taxon>
        <taxon>environmental samples</taxon>
    </lineage>
</organism>
<dbReference type="InterPro" id="IPR022409">
    <property type="entry name" value="PKD/Chitinase_dom"/>
</dbReference>
<dbReference type="SUPFAM" id="SSF49899">
    <property type="entry name" value="Concanavalin A-like lectins/glucanases"/>
    <property type="match status" value="2"/>
</dbReference>
<feature type="domain" description="PKD" evidence="2">
    <location>
        <begin position="212"/>
        <end position="264"/>
    </location>
</feature>
<protein>
    <recommendedName>
        <fullName evidence="2">PKD domain-containing protein</fullName>
    </recommendedName>
</protein>
<dbReference type="InterPro" id="IPR012859">
    <property type="entry name" value="Pilin_N_archaeal"/>
</dbReference>
<dbReference type="Pfam" id="PF07790">
    <property type="entry name" value="Pilin_N"/>
    <property type="match status" value="1"/>
</dbReference>
<reference evidence="3" key="1">
    <citation type="submission" date="2020-07" db="EMBL/GenBank/DDBJ databases">
        <title>Unique genomic features of the anaerobic methanotrophic archaea.</title>
        <authorList>
            <person name="Chadwick G.L."/>
            <person name="Skennerton C.T."/>
            <person name="Laso-Perez R."/>
            <person name="Leu A.O."/>
            <person name="Speth D.R."/>
            <person name="Yu H."/>
            <person name="Morgan-Lang C."/>
            <person name="Hatzenpichler R."/>
            <person name="Goudeau D."/>
            <person name="Malmstrom R."/>
            <person name="Brazelton W.J."/>
            <person name="Woyke T."/>
            <person name="Hallam S.J."/>
            <person name="Tyson G.W."/>
            <person name="Wegener G."/>
            <person name="Boetius A."/>
            <person name="Orphan V."/>
        </authorList>
    </citation>
    <scope>NUCLEOTIDE SEQUENCE</scope>
</reference>
<dbReference type="InterPro" id="IPR013783">
    <property type="entry name" value="Ig-like_fold"/>
</dbReference>
<dbReference type="Gene3D" id="2.60.120.200">
    <property type="match status" value="2"/>
</dbReference>
<evidence type="ECO:0000313" key="3">
    <source>
        <dbReference type="EMBL" id="QNT35454.1"/>
    </source>
</evidence>
<evidence type="ECO:0000259" key="2">
    <source>
        <dbReference type="PROSITE" id="PS50093"/>
    </source>
</evidence>
<dbReference type="InterPro" id="IPR035986">
    <property type="entry name" value="PKD_dom_sf"/>
</dbReference>
<dbReference type="Gene3D" id="2.60.40.10">
    <property type="entry name" value="Immunoglobulins"/>
    <property type="match status" value="3"/>
</dbReference>
<dbReference type="EMBL" id="MT776523">
    <property type="protein sequence ID" value="QNT35454.1"/>
    <property type="molecule type" value="Genomic_DNA"/>
</dbReference>
<feature type="domain" description="PKD" evidence="2">
    <location>
        <begin position="285"/>
        <end position="350"/>
    </location>
</feature>
<keyword evidence="1" id="KW-0812">Transmembrane</keyword>
<dbReference type="SUPFAM" id="SSF49299">
    <property type="entry name" value="PKD domain"/>
    <property type="match status" value="2"/>
</dbReference>
<dbReference type="AlphaFoldDB" id="A0A7H1KNE0"/>
<gene>
    <name evidence="3" type="ORF">EKMJPAOO_00004</name>
</gene>
<proteinExistence type="predicted"/>
<dbReference type="Pfam" id="PF18911">
    <property type="entry name" value="PKD_4"/>
    <property type="match status" value="2"/>
</dbReference>
<dbReference type="PANTHER" id="PTHR38138">
    <property type="entry name" value="VNG6441H"/>
    <property type="match status" value="1"/>
</dbReference>
<evidence type="ECO:0000256" key="1">
    <source>
        <dbReference type="SAM" id="Phobius"/>
    </source>
</evidence>